<dbReference type="AlphaFoldDB" id="A0A7G5FDN9"/>
<gene>
    <name evidence="1" type="ORF">HW450_10330</name>
</gene>
<name>A0A7G5FDN9_9CORY</name>
<protein>
    <submittedName>
        <fullName evidence="1">HK97 gp10 family phage protein</fullName>
    </submittedName>
</protein>
<dbReference type="Proteomes" id="UP000515570">
    <property type="component" value="Chromosome"/>
</dbReference>
<accession>A0A7G5FDN9</accession>
<dbReference type="RefSeq" id="WP_182385537.1">
    <property type="nucleotide sequence ID" value="NZ_CP059833.1"/>
</dbReference>
<sequence length="130" mass="13926">MANGFVSASTHVKGARELRRTLKQAGGDLSQLREANREAARSILPIAAGLAPVKTGALKASLRVGATQRAGIVRAGKKAVPYAGPIHWGWQARGIKANPFMTEAATNNEHIWIEAYMDAVEKAIRQVKGK</sequence>
<keyword evidence="2" id="KW-1185">Reference proteome</keyword>
<reference evidence="1 2" key="1">
    <citation type="submission" date="2020-07" db="EMBL/GenBank/DDBJ databases">
        <title>non toxigenic Corynebacterium sp. nov from a clinical source.</title>
        <authorList>
            <person name="Bernier A.-M."/>
            <person name="Bernard K."/>
        </authorList>
    </citation>
    <scope>NUCLEOTIDE SEQUENCE [LARGE SCALE GENOMIC DNA]</scope>
    <source>
        <strain evidence="2">NML 93-0612</strain>
    </source>
</reference>
<proteinExistence type="predicted"/>
<dbReference type="EMBL" id="CP059833">
    <property type="protein sequence ID" value="QMV84730.1"/>
    <property type="molecule type" value="Genomic_DNA"/>
</dbReference>
<evidence type="ECO:0000313" key="2">
    <source>
        <dbReference type="Proteomes" id="UP000515570"/>
    </source>
</evidence>
<organism evidence="1 2">
    <name type="scientific">Corynebacterium hindlerae</name>
    <dbReference type="NCBI Taxonomy" id="699041"/>
    <lineage>
        <taxon>Bacteria</taxon>
        <taxon>Bacillati</taxon>
        <taxon>Actinomycetota</taxon>
        <taxon>Actinomycetes</taxon>
        <taxon>Mycobacteriales</taxon>
        <taxon>Corynebacteriaceae</taxon>
        <taxon>Corynebacterium</taxon>
    </lineage>
</organism>
<evidence type="ECO:0000313" key="1">
    <source>
        <dbReference type="EMBL" id="QMV84730.1"/>
    </source>
</evidence>